<dbReference type="PIRSF" id="PIRSF030471">
    <property type="entry name" value="STR_Vng0742h_prd"/>
    <property type="match status" value="1"/>
</dbReference>
<keyword evidence="3" id="KW-1185">Reference proteome</keyword>
<dbReference type="Pfam" id="PF10069">
    <property type="entry name" value="DICT"/>
    <property type="match status" value="1"/>
</dbReference>
<organism evidence="2 3">
    <name type="scientific">Halolamina litorea</name>
    <dbReference type="NCBI Taxonomy" id="1515593"/>
    <lineage>
        <taxon>Archaea</taxon>
        <taxon>Methanobacteriati</taxon>
        <taxon>Methanobacteriota</taxon>
        <taxon>Stenosarchaea group</taxon>
        <taxon>Halobacteria</taxon>
        <taxon>Halobacteriales</taxon>
        <taxon>Haloferacaceae</taxon>
    </lineage>
</organism>
<dbReference type="Proteomes" id="UP001597139">
    <property type="component" value="Unassembled WGS sequence"/>
</dbReference>
<name>A0ABD6BQM7_9EURY</name>
<feature type="domain" description="DICT" evidence="1">
    <location>
        <begin position="101"/>
        <end position="205"/>
    </location>
</feature>
<dbReference type="InterPro" id="IPR019278">
    <property type="entry name" value="DICT_dom"/>
</dbReference>
<accession>A0ABD6BQM7</accession>
<proteinExistence type="predicted"/>
<comment type="caution">
    <text evidence="2">The sequence shown here is derived from an EMBL/GenBank/DDBJ whole genome shotgun (WGS) entry which is preliminary data.</text>
</comment>
<sequence length="234" mass="25936">MFDSLLTSVQRADHRFTVYTDDGSPSVDNWFANHSVDVTLRPLPTGAPEPFVTIERGGEFAGVLSLEAVERLLEPPIDRPETPEDLPPTYQALFEVLDETVYTSIDREEMVAVSEEIEDRAQRTGSGTLHAGFQRLSRFRQRLSTYRRLASTGLEVHVYGVADWDPPAVPGVSYHTTSGGPLARYWVLAFDGGDEPTRSCGLLARQEADGYTGFWTDDPAMVAEIIDRLEAITA</sequence>
<dbReference type="EMBL" id="JBHUCZ010000003">
    <property type="protein sequence ID" value="MFD1567402.1"/>
    <property type="molecule type" value="Genomic_DNA"/>
</dbReference>
<dbReference type="AlphaFoldDB" id="A0ABD6BQM7"/>
<reference evidence="2 3" key="1">
    <citation type="journal article" date="2019" name="Int. J. Syst. Evol. Microbiol.">
        <title>The Global Catalogue of Microorganisms (GCM) 10K type strain sequencing project: providing services to taxonomists for standard genome sequencing and annotation.</title>
        <authorList>
            <consortium name="The Broad Institute Genomics Platform"/>
            <consortium name="The Broad Institute Genome Sequencing Center for Infectious Disease"/>
            <person name="Wu L."/>
            <person name="Ma J."/>
        </authorList>
    </citation>
    <scope>NUCLEOTIDE SEQUENCE [LARGE SCALE GENOMIC DNA]</scope>
    <source>
        <strain evidence="2 3">CGMCC 1.12859</strain>
    </source>
</reference>
<evidence type="ECO:0000313" key="2">
    <source>
        <dbReference type="EMBL" id="MFD1567402.1"/>
    </source>
</evidence>
<dbReference type="InterPro" id="IPR016954">
    <property type="entry name" value="Uncharacterised_Vng0742h"/>
</dbReference>
<dbReference type="RefSeq" id="WP_267646373.1">
    <property type="nucleotide sequence ID" value="NZ_JANHGR010000001.1"/>
</dbReference>
<protein>
    <submittedName>
        <fullName evidence="2">DICT sensory domain-containing protein</fullName>
    </submittedName>
</protein>
<evidence type="ECO:0000313" key="3">
    <source>
        <dbReference type="Proteomes" id="UP001597139"/>
    </source>
</evidence>
<gene>
    <name evidence="2" type="ORF">ACFSAU_07845</name>
</gene>
<evidence type="ECO:0000259" key="1">
    <source>
        <dbReference type="Pfam" id="PF10069"/>
    </source>
</evidence>